<keyword evidence="1" id="KW-1133">Transmembrane helix</keyword>
<reference evidence="2" key="2">
    <citation type="submission" date="2023-05" db="EMBL/GenBank/DDBJ databases">
        <authorList>
            <consortium name="Lawrence Berkeley National Laboratory"/>
            <person name="Steindorff A."/>
            <person name="Hensen N."/>
            <person name="Bonometti L."/>
            <person name="Westerberg I."/>
            <person name="Brannstrom I.O."/>
            <person name="Guillou S."/>
            <person name="Cros-Aarteil S."/>
            <person name="Calhoun S."/>
            <person name="Haridas S."/>
            <person name="Kuo A."/>
            <person name="Mondo S."/>
            <person name="Pangilinan J."/>
            <person name="Riley R."/>
            <person name="Labutti K."/>
            <person name="Andreopoulos B."/>
            <person name="Lipzen A."/>
            <person name="Chen C."/>
            <person name="Yanf M."/>
            <person name="Daum C."/>
            <person name="Ng V."/>
            <person name="Clum A."/>
            <person name="Ohm R."/>
            <person name="Martin F."/>
            <person name="Silar P."/>
            <person name="Natvig D."/>
            <person name="Lalanne C."/>
            <person name="Gautier V."/>
            <person name="Ament-Velasquez S.L."/>
            <person name="Kruys A."/>
            <person name="Hutchinson M.I."/>
            <person name="Powell A.J."/>
            <person name="Barry K."/>
            <person name="Miller A.N."/>
            <person name="Grigoriev I.V."/>
            <person name="Debuchy R."/>
            <person name="Gladieux P."/>
            <person name="Thoren M.H."/>
            <person name="Johannesson H."/>
        </authorList>
    </citation>
    <scope>NUCLEOTIDE SEQUENCE</scope>
    <source>
        <strain evidence="2">CBS 538.74</strain>
    </source>
</reference>
<protein>
    <submittedName>
        <fullName evidence="2">Uncharacterized protein</fullName>
    </submittedName>
</protein>
<dbReference type="EMBL" id="MU856949">
    <property type="protein sequence ID" value="KAK4153156.1"/>
    <property type="molecule type" value="Genomic_DNA"/>
</dbReference>
<accession>A0AAN6ZY57</accession>
<organism evidence="2 3">
    <name type="scientific">Chaetomidium leptoderma</name>
    <dbReference type="NCBI Taxonomy" id="669021"/>
    <lineage>
        <taxon>Eukaryota</taxon>
        <taxon>Fungi</taxon>
        <taxon>Dikarya</taxon>
        <taxon>Ascomycota</taxon>
        <taxon>Pezizomycotina</taxon>
        <taxon>Sordariomycetes</taxon>
        <taxon>Sordariomycetidae</taxon>
        <taxon>Sordariales</taxon>
        <taxon>Chaetomiaceae</taxon>
        <taxon>Chaetomidium</taxon>
    </lineage>
</organism>
<proteinExistence type="predicted"/>
<keyword evidence="1" id="KW-0812">Transmembrane</keyword>
<name>A0AAN6ZY57_9PEZI</name>
<evidence type="ECO:0000313" key="2">
    <source>
        <dbReference type="EMBL" id="KAK4153156.1"/>
    </source>
</evidence>
<evidence type="ECO:0000313" key="3">
    <source>
        <dbReference type="Proteomes" id="UP001302745"/>
    </source>
</evidence>
<evidence type="ECO:0000256" key="1">
    <source>
        <dbReference type="SAM" id="Phobius"/>
    </source>
</evidence>
<dbReference type="Proteomes" id="UP001302745">
    <property type="component" value="Unassembled WGS sequence"/>
</dbReference>
<dbReference type="AlphaFoldDB" id="A0AAN6ZY57"/>
<gene>
    <name evidence="2" type="ORF">C8A00DRAFT_15586</name>
</gene>
<sequence length="242" mass="27520">MALECFADSSGAWPHDFDAWKQSYDIDQTAGLHRMATRHLEGHLRYKAAAELERFNLSDMAVADREVPSTELASPPGRLHPRPKLTKAQFAEAGLDMAYWDMTEYLWTLENLKKDLHPALGRSSRFLMICAGLKAIELFISPSLECVIAGYSVLTVLTAYHAGFSAAYFLALRLVSRCRRQTEEMRAKVGNKSVCEDDVRSWGGFVYRATNWVAERRDFQRQLFNGDIGYWVVDLIISWTSI</sequence>
<keyword evidence="1" id="KW-0472">Membrane</keyword>
<feature type="transmembrane region" description="Helical" evidence="1">
    <location>
        <begin position="148"/>
        <end position="171"/>
    </location>
</feature>
<keyword evidence="3" id="KW-1185">Reference proteome</keyword>
<comment type="caution">
    <text evidence="2">The sequence shown here is derived from an EMBL/GenBank/DDBJ whole genome shotgun (WGS) entry which is preliminary data.</text>
</comment>
<reference evidence="2" key="1">
    <citation type="journal article" date="2023" name="Mol. Phylogenet. Evol.">
        <title>Genome-scale phylogeny and comparative genomics of the fungal order Sordariales.</title>
        <authorList>
            <person name="Hensen N."/>
            <person name="Bonometti L."/>
            <person name="Westerberg I."/>
            <person name="Brannstrom I.O."/>
            <person name="Guillou S."/>
            <person name="Cros-Aarteil S."/>
            <person name="Calhoun S."/>
            <person name="Haridas S."/>
            <person name="Kuo A."/>
            <person name="Mondo S."/>
            <person name="Pangilinan J."/>
            <person name="Riley R."/>
            <person name="LaButti K."/>
            <person name="Andreopoulos B."/>
            <person name="Lipzen A."/>
            <person name="Chen C."/>
            <person name="Yan M."/>
            <person name="Daum C."/>
            <person name="Ng V."/>
            <person name="Clum A."/>
            <person name="Steindorff A."/>
            <person name="Ohm R.A."/>
            <person name="Martin F."/>
            <person name="Silar P."/>
            <person name="Natvig D.O."/>
            <person name="Lalanne C."/>
            <person name="Gautier V."/>
            <person name="Ament-Velasquez S.L."/>
            <person name="Kruys A."/>
            <person name="Hutchinson M.I."/>
            <person name="Powell A.J."/>
            <person name="Barry K."/>
            <person name="Miller A.N."/>
            <person name="Grigoriev I.V."/>
            <person name="Debuchy R."/>
            <person name="Gladieux P."/>
            <person name="Hiltunen Thoren M."/>
            <person name="Johannesson H."/>
        </authorList>
    </citation>
    <scope>NUCLEOTIDE SEQUENCE</scope>
    <source>
        <strain evidence="2">CBS 538.74</strain>
    </source>
</reference>